<keyword evidence="2" id="KW-1185">Reference proteome</keyword>
<sequence>MSNLTTKLTEAQKFAMSIRPKVGGFPILAEVLREAGVLMNRWYLPSCQAIYIMKEGSVVQQGNPLVSGVHEIPKFHREDLIKAIRTDQEGKSTFPEFLKATWEAGVVGYDADFTNRKVIYYGVNGESYLEEYPAVTLER</sequence>
<dbReference type="SUPFAM" id="SSF160419">
    <property type="entry name" value="YdfO-like"/>
    <property type="match status" value="1"/>
</dbReference>
<dbReference type="Gene3D" id="3.30.1810.10">
    <property type="entry name" value="YdfO-like"/>
    <property type="match status" value="1"/>
</dbReference>
<comment type="caution">
    <text evidence="1">The sequence shown here is derived from an EMBL/GenBank/DDBJ whole genome shotgun (WGS) entry which is preliminary data.</text>
</comment>
<dbReference type="EMBL" id="RQFK01000011">
    <property type="protein sequence ID" value="TGK86863.1"/>
    <property type="molecule type" value="Genomic_DNA"/>
</dbReference>
<name>A0A4R9IEX5_9LEPT</name>
<evidence type="ECO:0000313" key="1">
    <source>
        <dbReference type="EMBL" id="TGK86863.1"/>
    </source>
</evidence>
<dbReference type="Pfam" id="PF07166">
    <property type="entry name" value="DUF1398"/>
    <property type="match status" value="1"/>
</dbReference>
<dbReference type="InterPro" id="IPR009833">
    <property type="entry name" value="DUF1398"/>
</dbReference>
<dbReference type="InterPro" id="IPR036696">
    <property type="entry name" value="YdfO-like_sf"/>
</dbReference>
<organism evidence="1 2">
    <name type="scientific">Leptospira noumeaensis</name>
    <dbReference type="NCBI Taxonomy" id="2484964"/>
    <lineage>
        <taxon>Bacteria</taxon>
        <taxon>Pseudomonadati</taxon>
        <taxon>Spirochaetota</taxon>
        <taxon>Spirochaetia</taxon>
        <taxon>Leptospirales</taxon>
        <taxon>Leptospiraceae</taxon>
        <taxon>Leptospira</taxon>
    </lineage>
</organism>
<dbReference type="AlphaFoldDB" id="A0A4R9IEX5"/>
<reference evidence="1" key="1">
    <citation type="journal article" date="2019" name="PLoS Negl. Trop. Dis.">
        <title>Revisiting the worldwide diversity of Leptospira species in the environment.</title>
        <authorList>
            <person name="Vincent A.T."/>
            <person name="Schiettekatte O."/>
            <person name="Bourhy P."/>
            <person name="Veyrier F.J."/>
            <person name="Picardeau M."/>
        </authorList>
    </citation>
    <scope>NUCLEOTIDE SEQUENCE [LARGE SCALE GENOMIC DNA]</scope>
    <source>
        <strain evidence="1">201800287</strain>
    </source>
</reference>
<evidence type="ECO:0000313" key="2">
    <source>
        <dbReference type="Proteomes" id="UP000298009"/>
    </source>
</evidence>
<dbReference type="Proteomes" id="UP000298009">
    <property type="component" value="Unassembled WGS sequence"/>
</dbReference>
<accession>A0A4R9IEX5</accession>
<protein>
    <submittedName>
        <fullName evidence="1">DUF1398 domain-containing protein</fullName>
    </submittedName>
</protein>
<dbReference type="RefSeq" id="WP_135600480.1">
    <property type="nucleotide sequence ID" value="NZ_RQFK01000011.1"/>
</dbReference>
<dbReference type="OrthoDB" id="4625048at2"/>
<proteinExistence type="predicted"/>
<gene>
    <name evidence="1" type="ORF">EHQ24_04485</name>
</gene>